<dbReference type="SUPFAM" id="SSF54001">
    <property type="entry name" value="Cysteine proteinases"/>
    <property type="match status" value="1"/>
</dbReference>
<dbReference type="VEuPathDB" id="TrichDB:TVAGG3_0953350"/>
<organism evidence="1 2">
    <name type="scientific">Trichomonas vaginalis (strain ATCC PRA-98 / G3)</name>
    <dbReference type="NCBI Taxonomy" id="412133"/>
    <lineage>
        <taxon>Eukaryota</taxon>
        <taxon>Metamonada</taxon>
        <taxon>Parabasalia</taxon>
        <taxon>Trichomonadida</taxon>
        <taxon>Trichomonadidae</taxon>
        <taxon>Trichomonas</taxon>
    </lineage>
</organism>
<keyword evidence="2" id="KW-1185">Reference proteome</keyword>
<protein>
    <submittedName>
        <fullName evidence="1">Uncharacterized protein</fullName>
    </submittedName>
</protein>
<sequence length="388" mass="45210">MVVIDFYYNWKTVELDINPEIPISALFATLNETFQIQNPIDEIVFLYYGKKIEINDQPFHEAFGELESVNEVHIGFKNEIAIIDEFCVKNIPSLKYEAIMMDARLVTFLRNLNGLHKIITKIYESQINFDDLVPKELIVEDDVGTLQNLAKWFTGSIMTWIDAPVCNYCKTKMMFSDYCSPSASDKERGADASRKYKCRQCKSAKRIPIFFNTEDILNIRKGMSAEYCILFGAILRKFGFECRIARDIFINYLWLEVYSYKIGRFIHVDPVAGIVNLPFIYEVGNKLNISRVISVGMHELFDVTSRYVVNIDNIAYVRKADAREEYYQQAIGMRNIMWSYGLPQEMVQELEARKNKEYEDLVPQERKPSPEEKVRISRIDTELAKNKI</sequence>
<dbReference type="Gene3D" id="2.20.25.10">
    <property type="match status" value="1"/>
</dbReference>
<evidence type="ECO:0000313" key="2">
    <source>
        <dbReference type="Proteomes" id="UP000001542"/>
    </source>
</evidence>
<reference evidence="1" key="1">
    <citation type="submission" date="2006-10" db="EMBL/GenBank/DDBJ databases">
        <authorList>
            <person name="Amadeo P."/>
            <person name="Zhao Q."/>
            <person name="Wortman J."/>
            <person name="Fraser-Liggett C."/>
            <person name="Carlton J."/>
        </authorList>
    </citation>
    <scope>NUCLEOTIDE SEQUENCE</scope>
    <source>
        <strain evidence="1">G3</strain>
    </source>
</reference>
<accession>A2DG18</accession>
<gene>
    <name evidence="1" type="ORF">TVAG_163410</name>
</gene>
<dbReference type="VEuPathDB" id="TrichDB:TVAG_163410"/>
<dbReference type="eggNOG" id="KOG0909">
    <property type="taxonomic scope" value="Eukaryota"/>
</dbReference>
<reference evidence="1" key="2">
    <citation type="journal article" date="2007" name="Science">
        <title>Draft genome sequence of the sexually transmitted pathogen Trichomonas vaginalis.</title>
        <authorList>
            <person name="Carlton J.M."/>
            <person name="Hirt R.P."/>
            <person name="Silva J.C."/>
            <person name="Delcher A.L."/>
            <person name="Schatz M."/>
            <person name="Zhao Q."/>
            <person name="Wortman J.R."/>
            <person name="Bidwell S.L."/>
            <person name="Alsmark U.C.M."/>
            <person name="Besteiro S."/>
            <person name="Sicheritz-Ponten T."/>
            <person name="Noel C.J."/>
            <person name="Dacks J.B."/>
            <person name="Foster P.G."/>
            <person name="Simillion C."/>
            <person name="Van de Peer Y."/>
            <person name="Miranda-Saavedra D."/>
            <person name="Barton G.J."/>
            <person name="Westrop G.D."/>
            <person name="Mueller S."/>
            <person name="Dessi D."/>
            <person name="Fiori P.L."/>
            <person name="Ren Q."/>
            <person name="Paulsen I."/>
            <person name="Zhang H."/>
            <person name="Bastida-Corcuera F.D."/>
            <person name="Simoes-Barbosa A."/>
            <person name="Brown M.T."/>
            <person name="Hayes R.D."/>
            <person name="Mukherjee M."/>
            <person name="Okumura C.Y."/>
            <person name="Schneider R."/>
            <person name="Smith A.J."/>
            <person name="Vanacova S."/>
            <person name="Villalvazo M."/>
            <person name="Haas B.J."/>
            <person name="Pertea M."/>
            <person name="Feldblyum T.V."/>
            <person name="Utterback T.R."/>
            <person name="Shu C.L."/>
            <person name="Osoegawa K."/>
            <person name="de Jong P.J."/>
            <person name="Hrdy I."/>
            <person name="Horvathova L."/>
            <person name="Zubacova Z."/>
            <person name="Dolezal P."/>
            <person name="Malik S.B."/>
            <person name="Logsdon J.M. Jr."/>
            <person name="Henze K."/>
            <person name="Gupta A."/>
            <person name="Wang C.C."/>
            <person name="Dunne R.L."/>
            <person name="Upcroft J.A."/>
            <person name="Upcroft P."/>
            <person name="White O."/>
            <person name="Salzberg S.L."/>
            <person name="Tang P."/>
            <person name="Chiu C.-H."/>
            <person name="Lee Y.-S."/>
            <person name="Embley T.M."/>
            <person name="Coombs G.H."/>
            <person name="Mottram J.C."/>
            <person name="Tachezy J."/>
            <person name="Fraser-Liggett C.M."/>
            <person name="Johnson P.J."/>
        </authorList>
    </citation>
    <scope>NUCLEOTIDE SEQUENCE [LARGE SCALE GENOMIC DNA]</scope>
    <source>
        <strain evidence="1">G3</strain>
    </source>
</reference>
<dbReference type="InParanoid" id="A2DG18"/>
<proteinExistence type="predicted"/>
<evidence type="ECO:0000313" key="1">
    <source>
        <dbReference type="EMBL" id="EAY20645.1"/>
    </source>
</evidence>
<dbReference type="RefSeq" id="XP_001581631.1">
    <property type="nucleotide sequence ID" value="XM_001581581.1"/>
</dbReference>
<dbReference type="EMBL" id="DS113196">
    <property type="protein sequence ID" value="EAY20645.1"/>
    <property type="molecule type" value="Genomic_DNA"/>
</dbReference>
<dbReference type="InterPro" id="IPR038765">
    <property type="entry name" value="Papain-like_cys_pep_sf"/>
</dbReference>
<dbReference type="KEGG" id="tva:5466188"/>
<dbReference type="AlphaFoldDB" id="A2DG18"/>
<dbReference type="SMR" id="A2DG18"/>
<dbReference type="STRING" id="5722.A2DG18"/>
<name>A2DG18_TRIV3</name>
<dbReference type="Proteomes" id="UP000001542">
    <property type="component" value="Unassembled WGS sequence"/>
</dbReference>
<dbReference type="Gene3D" id="3.10.620.30">
    <property type="match status" value="1"/>
</dbReference>
<dbReference type="OrthoDB" id="409136at2759"/>